<protein>
    <submittedName>
        <fullName evidence="2">Bacterial SH3 domain protein</fullName>
    </submittedName>
</protein>
<comment type="caution">
    <text evidence="2">The sequence shown here is derived from an EMBL/GenBank/DDBJ whole genome shotgun (WGS) entry which is preliminary data.</text>
</comment>
<dbReference type="Pfam" id="PF08239">
    <property type="entry name" value="SH3_3"/>
    <property type="match status" value="1"/>
</dbReference>
<gene>
    <name evidence="2" type="ORF">Mrose_02765</name>
</gene>
<dbReference type="EMBL" id="QWLA01000063">
    <property type="protein sequence ID" value="RIH84089.1"/>
    <property type="molecule type" value="Genomic_DNA"/>
</dbReference>
<evidence type="ECO:0000313" key="2">
    <source>
        <dbReference type="EMBL" id="RIH84089.1"/>
    </source>
</evidence>
<dbReference type="OrthoDB" id="9880104at2"/>
<dbReference type="Proteomes" id="UP000265341">
    <property type="component" value="Unassembled WGS sequence"/>
</dbReference>
<dbReference type="InterPro" id="IPR003646">
    <property type="entry name" value="SH3-like_bac-type"/>
</dbReference>
<keyword evidence="3" id="KW-1185">Reference proteome</keyword>
<accession>A0A399EM08</accession>
<proteinExistence type="predicted"/>
<organism evidence="2 3">
    <name type="scientific">Calidithermus roseus</name>
    <dbReference type="NCBI Taxonomy" id="1644118"/>
    <lineage>
        <taxon>Bacteria</taxon>
        <taxon>Thermotogati</taxon>
        <taxon>Deinococcota</taxon>
        <taxon>Deinococci</taxon>
        <taxon>Thermales</taxon>
        <taxon>Thermaceae</taxon>
        <taxon>Calidithermus</taxon>
    </lineage>
</organism>
<dbReference type="AlphaFoldDB" id="A0A399EM08"/>
<name>A0A399EM08_9DEIN</name>
<dbReference type="RefSeq" id="WP_119279251.1">
    <property type="nucleotide sequence ID" value="NZ_QWLA01000063.1"/>
</dbReference>
<sequence length="122" mass="13725">MHDIYAGRSNDQAMAQLLAQEQEQGEVLREISEELRHVHEAGKALVARLDAPCQGVCAKAVREAPLRAEASPTGAVVARLYPGDLVEVLHEEGRWVRVRYFHARTAYPKEGWVNKDHLRRAC</sequence>
<feature type="domain" description="SH3b" evidence="1">
    <location>
        <begin position="64"/>
        <end position="118"/>
    </location>
</feature>
<dbReference type="Gene3D" id="2.30.30.40">
    <property type="entry name" value="SH3 Domains"/>
    <property type="match status" value="1"/>
</dbReference>
<evidence type="ECO:0000259" key="1">
    <source>
        <dbReference type="Pfam" id="PF08239"/>
    </source>
</evidence>
<evidence type="ECO:0000313" key="3">
    <source>
        <dbReference type="Proteomes" id="UP000265341"/>
    </source>
</evidence>
<reference evidence="2 3" key="1">
    <citation type="submission" date="2018-08" db="EMBL/GenBank/DDBJ databases">
        <title>Meiothermus roseus NBRC 110900 genome sequencing project.</title>
        <authorList>
            <person name="Da Costa M.S."/>
            <person name="Albuquerque L."/>
            <person name="Raposo P."/>
            <person name="Froufe H.J.C."/>
            <person name="Barroso C.S."/>
            <person name="Egas C."/>
        </authorList>
    </citation>
    <scope>NUCLEOTIDE SEQUENCE [LARGE SCALE GENOMIC DNA]</scope>
    <source>
        <strain evidence="2 3">NBRC 110900</strain>
    </source>
</reference>